<dbReference type="Proteomes" id="UP000643405">
    <property type="component" value="Unassembled WGS sequence"/>
</dbReference>
<comment type="caution">
    <text evidence="1">The sequence shown here is derived from an EMBL/GenBank/DDBJ whole genome shotgun (WGS) entry which is preliminary data.</text>
</comment>
<gene>
    <name evidence="1" type="ORF">ICI42_13065</name>
</gene>
<name>A0A8J6PIM6_9HYPH</name>
<protein>
    <submittedName>
        <fullName evidence="1">Transposase</fullName>
    </submittedName>
</protein>
<organism evidence="1 2">
    <name type="scientific">Oryzicola mucosus</name>
    <dbReference type="NCBI Taxonomy" id="2767425"/>
    <lineage>
        <taxon>Bacteria</taxon>
        <taxon>Pseudomonadati</taxon>
        <taxon>Pseudomonadota</taxon>
        <taxon>Alphaproteobacteria</taxon>
        <taxon>Hyphomicrobiales</taxon>
        <taxon>Phyllobacteriaceae</taxon>
        <taxon>Oryzicola</taxon>
    </lineage>
</organism>
<keyword evidence="2" id="KW-1185">Reference proteome</keyword>
<reference evidence="1" key="1">
    <citation type="submission" date="2020-09" db="EMBL/GenBank/DDBJ databases">
        <title>Genome seq and assembly of Tianweitania sp.</title>
        <authorList>
            <person name="Chhetri G."/>
        </authorList>
    </citation>
    <scope>NUCLEOTIDE SEQUENCE</scope>
    <source>
        <strain evidence="1">Rool2</strain>
    </source>
</reference>
<evidence type="ECO:0000313" key="2">
    <source>
        <dbReference type="Proteomes" id="UP000643405"/>
    </source>
</evidence>
<accession>A0A8J6PIM6</accession>
<sequence>MVTISGHSTSSTDGICVTAGFTRRTDAGSARFWCRTQNAVPSRSKAYRRRNVIEWRFCRLQNSSRRIVTRCDRLASNHLWAVALVRL</sequence>
<evidence type="ECO:0000313" key="1">
    <source>
        <dbReference type="EMBL" id="MBD0415594.1"/>
    </source>
</evidence>
<proteinExistence type="predicted"/>
<dbReference type="AlphaFoldDB" id="A0A8J6PIM6"/>
<dbReference type="EMBL" id="JACVVX010000003">
    <property type="protein sequence ID" value="MBD0415594.1"/>
    <property type="molecule type" value="Genomic_DNA"/>
</dbReference>